<organism evidence="1 2">
    <name type="scientific">Diacronema lutheri</name>
    <name type="common">Unicellular marine alga</name>
    <name type="synonym">Monochrysis lutheri</name>
    <dbReference type="NCBI Taxonomy" id="2081491"/>
    <lineage>
        <taxon>Eukaryota</taxon>
        <taxon>Haptista</taxon>
        <taxon>Haptophyta</taxon>
        <taxon>Pavlovophyceae</taxon>
        <taxon>Pavlovales</taxon>
        <taxon>Pavlovaceae</taxon>
        <taxon>Diacronema</taxon>
    </lineage>
</organism>
<protein>
    <submittedName>
        <fullName evidence="1">Uncharacterized protein</fullName>
    </submittedName>
</protein>
<gene>
    <name evidence="1" type="ORF">KFE25_013230</name>
</gene>
<name>A0A8J5X4Q2_DIALT</name>
<dbReference type="AlphaFoldDB" id="A0A8J5X4Q2"/>
<dbReference type="Proteomes" id="UP000751190">
    <property type="component" value="Unassembled WGS sequence"/>
</dbReference>
<dbReference type="EMBL" id="JAGTXO010000064">
    <property type="protein sequence ID" value="KAG8457724.1"/>
    <property type="molecule type" value="Genomic_DNA"/>
</dbReference>
<evidence type="ECO:0000313" key="2">
    <source>
        <dbReference type="Proteomes" id="UP000751190"/>
    </source>
</evidence>
<comment type="caution">
    <text evidence="1">The sequence shown here is derived from an EMBL/GenBank/DDBJ whole genome shotgun (WGS) entry which is preliminary data.</text>
</comment>
<reference evidence="1" key="1">
    <citation type="submission" date="2021-05" db="EMBL/GenBank/DDBJ databases">
        <title>The genome of the haptophyte Pavlova lutheri (Diacronema luteri, Pavlovales) - a model for lipid biosynthesis in eukaryotic algae.</title>
        <authorList>
            <person name="Hulatt C.J."/>
            <person name="Posewitz M.C."/>
        </authorList>
    </citation>
    <scope>NUCLEOTIDE SEQUENCE</scope>
    <source>
        <strain evidence="1">NIVA-4/92</strain>
    </source>
</reference>
<keyword evidence="2" id="KW-1185">Reference proteome</keyword>
<proteinExistence type="predicted"/>
<sequence>MGDFFRLLAHALPRGAQDERFVQAKADAYCDCTHVGTNPHRLAIMAQGLLDAKTAGWERAEQARASP</sequence>
<accession>A0A8J5X4Q2</accession>
<evidence type="ECO:0000313" key="1">
    <source>
        <dbReference type="EMBL" id="KAG8457724.1"/>
    </source>
</evidence>